<dbReference type="FunFam" id="1.10.287.1080:FF:000004">
    <property type="entry name" value="dCTP pyrophosphatase 1"/>
    <property type="match status" value="1"/>
</dbReference>
<name>A0AAV2YPB9_9STRA</name>
<evidence type="ECO:0000256" key="10">
    <source>
        <dbReference type="ARBA" id="ARBA00058235"/>
    </source>
</evidence>
<dbReference type="EC" id="3.6.1.12" evidence="11"/>
<comment type="subcellular location">
    <subcellularLocation>
        <location evidence="2">Cytoplasm</location>
        <location evidence="2">Cytosol</location>
    </subcellularLocation>
</comment>
<keyword evidence="6" id="KW-0479">Metal-binding</keyword>
<accession>A0AAV2YPB9</accession>
<comment type="caution">
    <text evidence="15">The sequence shown here is derived from an EMBL/GenBank/DDBJ whole genome shotgun (WGS) entry which is preliminary data.</text>
</comment>
<dbReference type="GO" id="GO:0006253">
    <property type="term" value="P:dCTP catabolic process"/>
    <property type="evidence" value="ECO:0007669"/>
    <property type="project" value="TreeGrafter"/>
</dbReference>
<evidence type="ECO:0000256" key="4">
    <source>
        <dbReference type="ARBA" id="ARBA00022490"/>
    </source>
</evidence>
<reference evidence="15" key="1">
    <citation type="submission" date="2022-11" db="EMBL/GenBank/DDBJ databases">
        <authorList>
            <person name="Morgan W.R."/>
            <person name="Tartar A."/>
        </authorList>
    </citation>
    <scope>NUCLEOTIDE SEQUENCE</scope>
    <source>
        <strain evidence="15">ARSEF 373</strain>
    </source>
</reference>
<evidence type="ECO:0000313" key="15">
    <source>
        <dbReference type="EMBL" id="DAZ94939.1"/>
    </source>
</evidence>
<keyword evidence="16" id="KW-1185">Reference proteome</keyword>
<dbReference type="GO" id="GO:0047840">
    <property type="term" value="F:dCTP diphosphatase activity"/>
    <property type="evidence" value="ECO:0007669"/>
    <property type="project" value="UniProtKB-EC"/>
</dbReference>
<dbReference type="AlphaFoldDB" id="A0AAV2YPB9"/>
<organism evidence="15 16">
    <name type="scientific">Lagenidium giganteum</name>
    <dbReference type="NCBI Taxonomy" id="4803"/>
    <lineage>
        <taxon>Eukaryota</taxon>
        <taxon>Sar</taxon>
        <taxon>Stramenopiles</taxon>
        <taxon>Oomycota</taxon>
        <taxon>Peronosporomycetes</taxon>
        <taxon>Pythiales</taxon>
        <taxon>Pythiaceae</taxon>
    </lineage>
</organism>
<dbReference type="Proteomes" id="UP001146120">
    <property type="component" value="Unassembled WGS sequence"/>
</dbReference>
<dbReference type="Gene3D" id="1.10.287.1080">
    <property type="entry name" value="MazG-like"/>
    <property type="match status" value="3"/>
</dbReference>
<evidence type="ECO:0000256" key="11">
    <source>
        <dbReference type="ARBA" id="ARBA00066457"/>
    </source>
</evidence>
<proteinExistence type="predicted"/>
<dbReference type="GO" id="GO:0042802">
    <property type="term" value="F:identical protein binding"/>
    <property type="evidence" value="ECO:0007669"/>
    <property type="project" value="UniProtKB-ARBA"/>
</dbReference>
<feature type="compositionally biased region" description="Low complexity" evidence="14">
    <location>
        <begin position="478"/>
        <end position="498"/>
    </location>
</feature>
<reference evidence="15" key="2">
    <citation type="journal article" date="2023" name="Microbiol Resour">
        <title>Decontamination and Annotation of the Draft Genome Sequence of the Oomycete Lagenidium giganteum ARSEF 373.</title>
        <authorList>
            <person name="Morgan W.R."/>
            <person name="Tartar A."/>
        </authorList>
    </citation>
    <scope>NUCLEOTIDE SEQUENCE</scope>
    <source>
        <strain evidence="15">ARSEF 373</strain>
    </source>
</reference>
<feature type="region of interest" description="Disordered" evidence="14">
    <location>
        <begin position="473"/>
        <end position="499"/>
    </location>
</feature>
<keyword evidence="5" id="KW-0597">Phosphoprotein</keyword>
<dbReference type="PANTHER" id="PTHR46523:SF1">
    <property type="entry name" value="DCTP PYROPHOSPHATASE 1"/>
    <property type="match status" value="1"/>
</dbReference>
<evidence type="ECO:0000313" key="16">
    <source>
        <dbReference type="Proteomes" id="UP001146120"/>
    </source>
</evidence>
<sequence>MSATTAVDASAKARFESTMTFEQLRQTQVAFAAERGWGAAHAPRNLLLALSGEVGELSEIFQWRGDVQSVDDWAPEDKVHLGEELSDVMIYLIRLAAIRDKIVKNARKYPAPNQSLDVSVSEIDVQPPQVVEGFEPTMTLEGLRQQLAQFVADRNWQALHAPRNLLLALIGELGELCEIFQWKADARNVKEWPIEEQVHLGEELSDVAIYLIRLAAVMNFLGTGTMDDDAGRSTAATQTSMTIASSLQMQPTPSSPPPAAAVTPALDGTVHAPAAPPLFEEYYDDWASFDNAIASAIAKHHPIRKRSSLTFEVYNRTVSKGRHDRKSIAEFLSKTFKCTHGIKFRARGNGKRLRHKLRYIGCPFHVYASAVEFGATYRVRVRTHDKHNHVIGPDAIKNLQAFGDSEYDFTAGQDADPNAVTAAAVAAAASIVNAPTSVTNGQPLLLPAMMDVQTSAVIHATQAALQQMNSHDQHAHRAAVSASSSATSTPTDSASTQTNLLDTSEHDSEALLEGAIESSMGDFATSAVGTPTPRPSRFDPNMTLEQIRKSLAQFAAERDWDQFHTPRNLLLALTGEVGELCEIFQWKGEEKTVDDWTHEEKVHLGEELSDVMMYLVRLADKCNVDLPAAIQDKMVKNACKYPAELVKGSSKKYNEFKRMRLDKPSSL</sequence>
<evidence type="ECO:0000256" key="9">
    <source>
        <dbReference type="ARBA" id="ARBA00050236"/>
    </source>
</evidence>
<keyword evidence="8" id="KW-0460">Magnesium</keyword>
<comment type="subunit">
    <text evidence="3">Homotetramer.</text>
</comment>
<keyword evidence="4" id="KW-0963">Cytoplasm</keyword>
<evidence type="ECO:0000256" key="7">
    <source>
        <dbReference type="ARBA" id="ARBA00022801"/>
    </source>
</evidence>
<evidence type="ECO:0000256" key="1">
    <source>
        <dbReference type="ARBA" id="ARBA00001946"/>
    </source>
</evidence>
<evidence type="ECO:0000256" key="3">
    <source>
        <dbReference type="ARBA" id="ARBA00011881"/>
    </source>
</evidence>
<evidence type="ECO:0000256" key="8">
    <source>
        <dbReference type="ARBA" id="ARBA00022842"/>
    </source>
</evidence>
<dbReference type="GO" id="GO:0046872">
    <property type="term" value="F:metal ion binding"/>
    <property type="evidence" value="ECO:0007669"/>
    <property type="project" value="UniProtKB-KW"/>
</dbReference>
<dbReference type="InterPro" id="IPR052555">
    <property type="entry name" value="dCTP_Pyrophosphatase"/>
</dbReference>
<dbReference type="CDD" id="cd11537">
    <property type="entry name" value="NTP-PPase_RS21-C6_like"/>
    <property type="match status" value="3"/>
</dbReference>
<keyword evidence="7" id="KW-0378">Hydrolase</keyword>
<dbReference type="PANTHER" id="PTHR46523">
    <property type="entry name" value="DCTP PYROPHOSPHATASE 1"/>
    <property type="match status" value="1"/>
</dbReference>
<dbReference type="SUPFAM" id="SSF101386">
    <property type="entry name" value="all-alpha NTP pyrophosphatases"/>
    <property type="match status" value="3"/>
</dbReference>
<dbReference type="Pfam" id="PF12643">
    <property type="entry name" value="MazG-like"/>
    <property type="match status" value="1"/>
</dbReference>
<evidence type="ECO:0000256" key="13">
    <source>
        <dbReference type="ARBA" id="ARBA00076045"/>
    </source>
</evidence>
<evidence type="ECO:0000256" key="12">
    <source>
        <dbReference type="ARBA" id="ARBA00070266"/>
    </source>
</evidence>
<dbReference type="InterPro" id="IPR025984">
    <property type="entry name" value="DCTPP"/>
</dbReference>
<protein>
    <recommendedName>
        <fullName evidence="12">dCTP pyrophosphatase 1</fullName>
        <ecNumber evidence="11">3.6.1.12</ecNumber>
    </recommendedName>
    <alternativeName>
        <fullName evidence="13">Deoxycytidine-triphosphatase 1</fullName>
    </alternativeName>
</protein>
<evidence type="ECO:0000256" key="14">
    <source>
        <dbReference type="SAM" id="MobiDB-lite"/>
    </source>
</evidence>
<gene>
    <name evidence="15" type="ORF">N0F65_012656</name>
</gene>
<comment type="function">
    <text evidence="10">Hydrolyzes deoxynucleoside triphosphates (dNTPs) to the corresponding nucleoside monophosphates. Has a strong preference for dCTP and its analogs including 5-iodo-dCTP and 5-methyl-dCTP for which it may even have a higher efficiency. May protect DNA or RNA against the incorporation of these genotoxic nucleotide analogs through their catabolism.</text>
</comment>
<comment type="catalytic activity">
    <reaction evidence="9">
        <text>dCTP + H2O = dCMP + diphosphate + H(+)</text>
        <dbReference type="Rhea" id="RHEA:22636"/>
        <dbReference type="ChEBI" id="CHEBI:15377"/>
        <dbReference type="ChEBI" id="CHEBI:15378"/>
        <dbReference type="ChEBI" id="CHEBI:33019"/>
        <dbReference type="ChEBI" id="CHEBI:57566"/>
        <dbReference type="ChEBI" id="CHEBI:61481"/>
        <dbReference type="EC" id="3.6.1.12"/>
    </reaction>
</comment>
<dbReference type="GO" id="GO:0042262">
    <property type="term" value="P:DNA protection"/>
    <property type="evidence" value="ECO:0007669"/>
    <property type="project" value="TreeGrafter"/>
</dbReference>
<evidence type="ECO:0000256" key="2">
    <source>
        <dbReference type="ARBA" id="ARBA00004514"/>
    </source>
</evidence>
<dbReference type="GO" id="GO:0005829">
    <property type="term" value="C:cytosol"/>
    <property type="evidence" value="ECO:0007669"/>
    <property type="project" value="UniProtKB-SubCell"/>
</dbReference>
<dbReference type="EMBL" id="DAKRPA010000226">
    <property type="protein sequence ID" value="DAZ94939.1"/>
    <property type="molecule type" value="Genomic_DNA"/>
</dbReference>
<evidence type="ECO:0000256" key="6">
    <source>
        <dbReference type="ARBA" id="ARBA00022723"/>
    </source>
</evidence>
<comment type="cofactor">
    <cofactor evidence="1">
        <name>Mg(2+)</name>
        <dbReference type="ChEBI" id="CHEBI:18420"/>
    </cofactor>
</comment>
<evidence type="ECO:0000256" key="5">
    <source>
        <dbReference type="ARBA" id="ARBA00022553"/>
    </source>
</evidence>